<reference evidence="1 2" key="1">
    <citation type="submission" date="2016-10" db="EMBL/GenBank/DDBJ databases">
        <authorList>
            <person name="de Groot N.N."/>
        </authorList>
    </citation>
    <scope>NUCLEOTIDE SEQUENCE [LARGE SCALE GENOMIC DNA]</scope>
    <source>
        <strain evidence="1 2">DSM 17890</strain>
    </source>
</reference>
<gene>
    <name evidence="1" type="ORF">SAMN05444336_101259</name>
</gene>
<dbReference type="STRING" id="356660.SAMN05444336_101259"/>
<protein>
    <submittedName>
        <fullName evidence="1">Uncharacterized protein</fullName>
    </submittedName>
</protein>
<dbReference type="EMBL" id="FNMZ01000001">
    <property type="protein sequence ID" value="SDW15294.1"/>
    <property type="molecule type" value="Genomic_DNA"/>
</dbReference>
<dbReference type="RefSeq" id="WP_092679331.1">
    <property type="nucleotide sequence ID" value="NZ_FNMZ01000001.1"/>
</dbReference>
<dbReference type="OrthoDB" id="5438497at2"/>
<dbReference type="Proteomes" id="UP000199118">
    <property type="component" value="Unassembled WGS sequence"/>
</dbReference>
<sequence>MIRANAQRSFAAGEVSPLLAGRDDFVRFQTGLARARGFLPLVEGPITRAPGTIYDGRTRGDAWARLIEFEFNVDDAVVLEFTPGFMRVWRYGALVMDGGVPYELAIPWNSAAALKRLKLAQAADVIYLVDGVKPIKKLSRFALDNWTIETAEFDGGPLRPWNGDEAVTVSADAASGTVTLTATGGDVFEAGQIGGLFAMRVEDWTDVPLWTGNTDVIEGDLMRYDGRVYEVTDVPSGKNTGVNPPVHLSGRALAEKDGITWRYRSTDTGLVRITAVASATEATAKVLDRIPQQLVGGAGTATWAPGAWSDAYGYPAAVAIHDQRLVFAATPTEPRTVWFSAVGLFTDFALGTAADLAFAYTIAARQGLNRIVWLESGARGLAIGATGEVHASRSTVSAEAVTIENAAFAMVATLGADDAQPVSPDGAPIYISRERGRLYELAYSLADDSVKPRELTLPARHLGADRFEAIAWQSAPLRLGWITRASGELAVMILETAEDVLGWATLPVAGGAVESVSVSPGLDGGDDTVTLVVRREIDGQTRRHVERLAPFFGLLTGAIDIPDANHLFASVVYPPAAPATSFAGLDHLEGESVLAWTDQGQFGPYLVTDGAVELEAPAGRAVIGLHDDSHSAETFDLYAVSRNGDALGDELALRGLGLRLHRTAAYRARASLRAWGRDHPAGPWVQRTGDGVPGDLRTGWSGADKIDLTTGWANGVRLEFAPLGAAPFTLLSIAPLTETPDPTRPKEGS</sequence>
<organism evidence="1 2">
    <name type="scientific">Albimonas donghaensis</name>
    <dbReference type="NCBI Taxonomy" id="356660"/>
    <lineage>
        <taxon>Bacteria</taxon>
        <taxon>Pseudomonadati</taxon>
        <taxon>Pseudomonadota</taxon>
        <taxon>Alphaproteobacteria</taxon>
        <taxon>Rhodobacterales</taxon>
        <taxon>Paracoccaceae</taxon>
        <taxon>Albimonas</taxon>
    </lineage>
</organism>
<evidence type="ECO:0000313" key="1">
    <source>
        <dbReference type="EMBL" id="SDW15294.1"/>
    </source>
</evidence>
<keyword evidence="2" id="KW-1185">Reference proteome</keyword>
<proteinExistence type="predicted"/>
<name>A0A1H2R8X5_9RHOB</name>
<evidence type="ECO:0000313" key="2">
    <source>
        <dbReference type="Proteomes" id="UP000199118"/>
    </source>
</evidence>
<accession>A0A1H2R8X5</accession>
<dbReference type="AlphaFoldDB" id="A0A1H2R8X5"/>